<evidence type="ECO:0000313" key="10">
    <source>
        <dbReference type="Proteomes" id="UP000252519"/>
    </source>
</evidence>
<dbReference type="InterPro" id="IPR013123">
    <property type="entry name" value="SpoU_subst-bd"/>
</dbReference>
<dbReference type="CDD" id="cd18105">
    <property type="entry name" value="SpoU-like_MRM1"/>
    <property type="match status" value="1"/>
</dbReference>
<organism evidence="9 10">
    <name type="scientific">Ancylostoma caninum</name>
    <name type="common">Dog hookworm</name>
    <dbReference type="NCBI Taxonomy" id="29170"/>
    <lineage>
        <taxon>Eukaryota</taxon>
        <taxon>Metazoa</taxon>
        <taxon>Ecdysozoa</taxon>
        <taxon>Nematoda</taxon>
        <taxon>Chromadorea</taxon>
        <taxon>Rhabditida</taxon>
        <taxon>Rhabditina</taxon>
        <taxon>Rhabditomorpha</taxon>
        <taxon>Strongyloidea</taxon>
        <taxon>Ancylostomatidae</taxon>
        <taxon>Ancylostomatinae</taxon>
        <taxon>Ancylostoma</taxon>
    </lineage>
</organism>
<evidence type="ECO:0000256" key="3">
    <source>
        <dbReference type="ARBA" id="ARBA00022679"/>
    </source>
</evidence>
<dbReference type="GO" id="GO:0006914">
    <property type="term" value="P:autophagy"/>
    <property type="evidence" value="ECO:0007669"/>
    <property type="project" value="UniProtKB-KW"/>
</dbReference>
<dbReference type="GO" id="GO:0005737">
    <property type="term" value="C:cytoplasm"/>
    <property type="evidence" value="ECO:0007669"/>
    <property type="project" value="UniProtKB-ARBA"/>
</dbReference>
<accession>A0A368G837</accession>
<evidence type="ECO:0000256" key="2">
    <source>
        <dbReference type="ARBA" id="ARBA00022603"/>
    </source>
</evidence>
<reference evidence="9 10" key="1">
    <citation type="submission" date="2014-10" db="EMBL/GenBank/DDBJ databases">
        <title>Draft genome of the hookworm Ancylostoma caninum.</title>
        <authorList>
            <person name="Mitreva M."/>
        </authorList>
    </citation>
    <scope>NUCLEOTIDE SEQUENCE [LARGE SCALE GENOMIC DNA]</scope>
    <source>
        <strain evidence="9 10">Baltimore</strain>
    </source>
</reference>
<dbReference type="AlphaFoldDB" id="A0A368G837"/>
<dbReference type="InterPro" id="IPR029028">
    <property type="entry name" value="Alpha/beta_knot_MTases"/>
</dbReference>
<dbReference type="PANTHER" id="PTHR11227">
    <property type="entry name" value="WD-REPEAT PROTEIN INTERACTING WITH PHOSPHOINOSIDES WIPI -RELATED"/>
    <property type="match status" value="1"/>
</dbReference>
<dbReference type="InterPro" id="IPR036322">
    <property type="entry name" value="WD40_repeat_dom_sf"/>
</dbReference>
<proteinExistence type="inferred from homology"/>
<dbReference type="SMART" id="SM00320">
    <property type="entry name" value="WD40"/>
    <property type="match status" value="2"/>
</dbReference>
<dbReference type="InterPro" id="IPR048720">
    <property type="entry name" value="PROPPIN"/>
</dbReference>
<dbReference type="Pfam" id="PF08032">
    <property type="entry name" value="SpoU_sub_bind"/>
    <property type="match status" value="1"/>
</dbReference>
<dbReference type="InterPro" id="IPR029026">
    <property type="entry name" value="tRNA_m1G_MTases_N"/>
</dbReference>
<dbReference type="Proteomes" id="UP000252519">
    <property type="component" value="Unassembled WGS sequence"/>
</dbReference>
<dbReference type="InterPro" id="IPR015943">
    <property type="entry name" value="WD40/YVTN_repeat-like_dom_sf"/>
</dbReference>
<feature type="region of interest" description="Disordered" evidence="7">
    <location>
        <begin position="345"/>
        <end position="364"/>
    </location>
</feature>
<evidence type="ECO:0000256" key="1">
    <source>
        <dbReference type="ARBA" id="ARBA00022574"/>
    </source>
</evidence>
<keyword evidence="3" id="KW-0808">Transferase</keyword>
<dbReference type="STRING" id="29170.A0A368G837"/>
<dbReference type="InterPro" id="IPR047261">
    <property type="entry name" value="MRM1_MeTrfase_dom"/>
</dbReference>
<dbReference type="Gene3D" id="3.30.1330.30">
    <property type="match status" value="1"/>
</dbReference>
<keyword evidence="10" id="KW-1185">Reference proteome</keyword>
<evidence type="ECO:0000256" key="4">
    <source>
        <dbReference type="ARBA" id="ARBA00022737"/>
    </source>
</evidence>
<dbReference type="Gene3D" id="3.40.1280.10">
    <property type="match status" value="1"/>
</dbReference>
<protein>
    <recommendedName>
        <fullName evidence="8">RNA 2-O ribose methyltransferase substrate binding domain-containing protein</fullName>
    </recommendedName>
</protein>
<comment type="caution">
    <text evidence="9">The sequence shown here is derived from an EMBL/GenBank/DDBJ whole genome shotgun (WGS) entry which is preliminary data.</text>
</comment>
<comment type="similarity">
    <text evidence="6">Belongs to the WD repeat PROPPIN family.</text>
</comment>
<sequence length="883" mass="96225">MNPASSKVHSACFNAQQDCFSVATDSGIRLFNSHPAVLLRSFSREQIGGVKVSSILHRSNIIVFVGGGSYAKFPPNTVMVWDDKQQELVLEVTVAGGPILNVLLAFSKLIVLQDKRIHVFQFPNPCKLIRTEEIRYNPAGLAAIGCDFNGASQMLAYPGFKVGSVQLVNLNNMSESASLSPRGIDAHLTEVTQLALNNQATLLATGSAKGTVIRIFDTNSLTNRCLMEFRRGADPCTLHCLQFSPCSSFLAASSDKGTIHIFTLRDTDDAKRGILHKVGLSKGERRSTVQISLEPRVLACGFIKATSSSMQSIVAICQDGSYHRFSFAADGYMGHRGFGQASRISKVKQPSKEENYSRAPNPNARNYFEEMAPVNGLRELTEEQLSEAQARRDEFRDEVSKRMGELLLRGVTMLDAYCQICNGILMEDRNGVRTCVTCDLFAERTKEGSRLVAEVPLDATADGVTPGNSLLASEEPPPQQRNVVRMMDVDRKQWAGEEFQARRSAPAVKSRESTPSTPATVPMASSALTNSAAIPCSLDGYNAALLAVDRKLKWASEKVDRSENVSEMTSLPILRPTLSRRTLSGTVDGSSTIDRPNLIYRKAKVTGKSIEELRSLNVPVPKFRGEAVFGVYPVLEALATGARDFFGLYVKDTVRARSSHDERISKILEHARTLGLPVRRLTHSQFDKITDFQLHNGICLDASPLRFRYHISDSQLTTVYMDNVLDPGNFGAIARSALFFGCDQIVYAEGRGPSRITPAMSKASCGALECSRVVRVPSFLSFHKALKSAGAVFIGTSDAVSARKFEKPTIELNGLEVESGQKLVVVLGDEGSGVSDEVMNNCDILLSISSSCVKQTSVNSLNVSVVAGILLHHIAAARKEPGK</sequence>
<dbReference type="Pfam" id="PF00588">
    <property type="entry name" value="SpoU_methylase"/>
    <property type="match status" value="1"/>
</dbReference>
<dbReference type="InterPro" id="IPR029064">
    <property type="entry name" value="Ribosomal_eL30-like_sf"/>
</dbReference>
<dbReference type="SUPFAM" id="SSF75217">
    <property type="entry name" value="alpha/beta knot"/>
    <property type="match status" value="1"/>
</dbReference>
<keyword evidence="1" id="KW-0853">WD repeat</keyword>
<evidence type="ECO:0000256" key="7">
    <source>
        <dbReference type="SAM" id="MobiDB-lite"/>
    </source>
</evidence>
<dbReference type="Pfam" id="PF06677">
    <property type="entry name" value="Auto_anti-p27"/>
    <property type="match status" value="1"/>
</dbReference>
<dbReference type="InterPro" id="IPR009563">
    <property type="entry name" value="SSSCA1"/>
</dbReference>
<evidence type="ECO:0000259" key="8">
    <source>
        <dbReference type="SMART" id="SM00967"/>
    </source>
</evidence>
<dbReference type="EMBL" id="JOJR01000278">
    <property type="protein sequence ID" value="RCN40576.1"/>
    <property type="molecule type" value="Genomic_DNA"/>
</dbReference>
<keyword evidence="4" id="KW-0677">Repeat</keyword>
<dbReference type="OrthoDB" id="1667587at2759"/>
<feature type="domain" description="RNA 2-O ribose methyltransferase substrate binding" evidence="8">
    <location>
        <begin position="627"/>
        <end position="708"/>
    </location>
</feature>
<dbReference type="GO" id="GO:0003723">
    <property type="term" value="F:RNA binding"/>
    <property type="evidence" value="ECO:0007669"/>
    <property type="project" value="InterPro"/>
</dbReference>
<evidence type="ECO:0000256" key="6">
    <source>
        <dbReference type="ARBA" id="ARBA00025740"/>
    </source>
</evidence>
<evidence type="ECO:0000256" key="5">
    <source>
        <dbReference type="ARBA" id="ARBA00023006"/>
    </source>
</evidence>
<dbReference type="Gene3D" id="2.130.10.10">
    <property type="entry name" value="YVTN repeat-like/Quinoprotein amine dehydrogenase"/>
    <property type="match status" value="1"/>
</dbReference>
<dbReference type="InterPro" id="IPR001537">
    <property type="entry name" value="SpoU_MeTrfase"/>
</dbReference>
<dbReference type="InterPro" id="IPR001680">
    <property type="entry name" value="WD40_rpt"/>
</dbReference>
<dbReference type="GO" id="GO:0032259">
    <property type="term" value="P:methylation"/>
    <property type="evidence" value="ECO:0007669"/>
    <property type="project" value="UniProtKB-KW"/>
</dbReference>
<feature type="region of interest" description="Disordered" evidence="7">
    <location>
        <begin position="499"/>
        <end position="522"/>
    </location>
</feature>
<keyword evidence="5" id="KW-0072">Autophagy</keyword>
<name>A0A368G837_ANCCA</name>
<dbReference type="GO" id="GO:0006396">
    <property type="term" value="P:RNA processing"/>
    <property type="evidence" value="ECO:0007669"/>
    <property type="project" value="InterPro"/>
</dbReference>
<gene>
    <name evidence="9" type="ORF">ANCCAN_13481</name>
</gene>
<keyword evidence="2" id="KW-0489">Methyltransferase</keyword>
<dbReference type="SUPFAM" id="SSF55315">
    <property type="entry name" value="L30e-like"/>
    <property type="match status" value="1"/>
</dbReference>
<dbReference type="SMART" id="SM00967">
    <property type="entry name" value="SpoU_sub_bind"/>
    <property type="match status" value="1"/>
</dbReference>
<dbReference type="SUPFAM" id="SSF50978">
    <property type="entry name" value="WD40 repeat-like"/>
    <property type="match status" value="1"/>
</dbReference>
<dbReference type="GO" id="GO:0008173">
    <property type="term" value="F:RNA methyltransferase activity"/>
    <property type="evidence" value="ECO:0007669"/>
    <property type="project" value="InterPro"/>
</dbReference>
<evidence type="ECO:0000313" key="9">
    <source>
        <dbReference type="EMBL" id="RCN40576.1"/>
    </source>
</evidence>
<dbReference type="Pfam" id="PF21032">
    <property type="entry name" value="PROPPIN"/>
    <property type="match status" value="1"/>
</dbReference>